<dbReference type="Proteomes" id="UP001220238">
    <property type="component" value="Chromosome"/>
</dbReference>
<dbReference type="AlphaFoldDB" id="A0AB38XUJ6"/>
<sequence>MPTGETPTRHTFCYLTHISVHEDTYALEKLAEVKSARNLTMILTPGNHDQIHPKFQPAVQMEWMGAFQNVFDLISLNLQIKQGKKAYLFNHYPTLMDRTASKNAVRWAPHANRWTGIVHGHTHSSVTLMPGHVNVAPEAHDLQIIHSSTLWDLLDQV</sequence>
<dbReference type="RefSeq" id="WP_049181661.1">
    <property type="nucleotide sequence ID" value="NZ_CP046975.1"/>
</dbReference>
<evidence type="ECO:0000313" key="2">
    <source>
        <dbReference type="Proteomes" id="UP001220238"/>
    </source>
</evidence>
<dbReference type="InterPro" id="IPR029052">
    <property type="entry name" value="Metallo-depent_PP-like"/>
</dbReference>
<dbReference type="Gene3D" id="3.60.21.10">
    <property type="match status" value="1"/>
</dbReference>
<dbReference type="SUPFAM" id="SSF56300">
    <property type="entry name" value="Metallo-dependent phosphatases"/>
    <property type="match status" value="1"/>
</dbReference>
<proteinExistence type="predicted"/>
<dbReference type="EMBL" id="CP120206">
    <property type="protein sequence ID" value="WET43656.1"/>
    <property type="molecule type" value="Genomic_DNA"/>
</dbReference>
<reference evidence="1" key="1">
    <citation type="submission" date="2023-03" db="EMBL/GenBank/DDBJ databases">
        <title>Corynebacterium amycolatum SB-1.</title>
        <authorList>
            <person name="Jo H."/>
        </authorList>
    </citation>
    <scope>NUCLEOTIDE SEQUENCE</scope>
    <source>
        <strain evidence="1">SB-1</strain>
    </source>
</reference>
<protein>
    <recommendedName>
        <fullName evidence="3">Calcineurin-like phosphoesterase domain-containing protein</fullName>
    </recommendedName>
</protein>
<name>A0AB38XUJ6_CORAY</name>
<evidence type="ECO:0008006" key="3">
    <source>
        <dbReference type="Google" id="ProtNLM"/>
    </source>
</evidence>
<evidence type="ECO:0000313" key="1">
    <source>
        <dbReference type="EMBL" id="WET43656.1"/>
    </source>
</evidence>
<accession>A0AB38XUJ6</accession>
<gene>
    <name evidence="1" type="ORF">P2W56_09560</name>
</gene>
<organism evidence="1 2">
    <name type="scientific">Corynebacterium amycolatum</name>
    <dbReference type="NCBI Taxonomy" id="43765"/>
    <lineage>
        <taxon>Bacteria</taxon>
        <taxon>Bacillati</taxon>
        <taxon>Actinomycetota</taxon>
        <taxon>Actinomycetes</taxon>
        <taxon>Mycobacteriales</taxon>
        <taxon>Corynebacteriaceae</taxon>
        <taxon>Corynebacterium</taxon>
    </lineage>
</organism>
<dbReference type="GeneID" id="92768574"/>